<evidence type="ECO:0000256" key="1">
    <source>
        <dbReference type="SAM" id="Phobius"/>
    </source>
</evidence>
<organism evidence="2">
    <name type="scientific">viral metagenome</name>
    <dbReference type="NCBI Taxonomy" id="1070528"/>
    <lineage>
        <taxon>unclassified sequences</taxon>
        <taxon>metagenomes</taxon>
        <taxon>organismal metagenomes</taxon>
    </lineage>
</organism>
<feature type="transmembrane region" description="Helical" evidence="1">
    <location>
        <begin position="12"/>
        <end position="37"/>
    </location>
</feature>
<accession>A0A6C0HZS1</accession>
<feature type="transmembrane region" description="Helical" evidence="1">
    <location>
        <begin position="43"/>
        <end position="62"/>
    </location>
</feature>
<keyword evidence="1" id="KW-0472">Membrane</keyword>
<keyword evidence="1" id="KW-0812">Transmembrane</keyword>
<sequence length="68" mass="7730">MNILHRMNTKLQTFLGIMVFYIVLSYVIFPLGFYYLLEKSLVSAGNGFIVGSLISIGLWLLFGQKLVK</sequence>
<protein>
    <submittedName>
        <fullName evidence="2">Uncharacterized protein</fullName>
    </submittedName>
</protein>
<proteinExistence type="predicted"/>
<name>A0A6C0HZS1_9ZZZZ</name>
<evidence type="ECO:0000313" key="2">
    <source>
        <dbReference type="EMBL" id="QHT85656.1"/>
    </source>
</evidence>
<dbReference type="EMBL" id="MN740043">
    <property type="protein sequence ID" value="QHT85656.1"/>
    <property type="molecule type" value="Genomic_DNA"/>
</dbReference>
<dbReference type="AlphaFoldDB" id="A0A6C0HZS1"/>
<reference evidence="2" key="1">
    <citation type="journal article" date="2020" name="Nature">
        <title>Giant virus diversity and host interactions through global metagenomics.</title>
        <authorList>
            <person name="Schulz F."/>
            <person name="Roux S."/>
            <person name="Paez-Espino D."/>
            <person name="Jungbluth S."/>
            <person name="Walsh D.A."/>
            <person name="Denef V.J."/>
            <person name="McMahon K.D."/>
            <person name="Konstantinidis K.T."/>
            <person name="Eloe-Fadrosh E.A."/>
            <person name="Kyrpides N.C."/>
            <person name="Woyke T."/>
        </authorList>
    </citation>
    <scope>NUCLEOTIDE SEQUENCE</scope>
    <source>
        <strain evidence="2">GVMAG-M-3300023184-182</strain>
    </source>
</reference>
<keyword evidence="1" id="KW-1133">Transmembrane helix</keyword>